<dbReference type="Proteomes" id="UP000561459">
    <property type="component" value="Unassembled WGS sequence"/>
</dbReference>
<sequence>MMTPDQFRWAEALALENLYGDAALRFVAERIRALALSGDTAGVERRRRIADRLEALMYRTSAPA</sequence>
<comment type="caution">
    <text evidence="1">The sequence shown here is derived from an EMBL/GenBank/DDBJ whole genome shotgun (WGS) entry which is preliminary data.</text>
</comment>
<dbReference type="RefSeq" id="WP_183618342.1">
    <property type="nucleotide sequence ID" value="NZ_JACIDY010000009.1"/>
</dbReference>
<dbReference type="Pfam" id="PF22284">
    <property type="entry name" value="DUF6961"/>
    <property type="match status" value="1"/>
</dbReference>
<organism evidence="1 2">
    <name type="scientific">Novosphingobium fluoreni</name>
    <dbReference type="NCBI Taxonomy" id="1391222"/>
    <lineage>
        <taxon>Bacteria</taxon>
        <taxon>Pseudomonadati</taxon>
        <taxon>Pseudomonadota</taxon>
        <taxon>Alphaproteobacteria</taxon>
        <taxon>Sphingomonadales</taxon>
        <taxon>Sphingomonadaceae</taxon>
        <taxon>Novosphingobium</taxon>
    </lineage>
</organism>
<name>A0A7W6C0X7_9SPHN</name>
<gene>
    <name evidence="1" type="ORF">GGR39_003143</name>
</gene>
<protein>
    <submittedName>
        <fullName evidence="1">Uncharacterized protein</fullName>
    </submittedName>
</protein>
<proteinExistence type="predicted"/>
<keyword evidence="2" id="KW-1185">Reference proteome</keyword>
<dbReference type="InterPro" id="IPR054234">
    <property type="entry name" value="DUF6961"/>
</dbReference>
<evidence type="ECO:0000313" key="2">
    <source>
        <dbReference type="Proteomes" id="UP000561459"/>
    </source>
</evidence>
<reference evidence="1 2" key="1">
    <citation type="submission" date="2020-08" db="EMBL/GenBank/DDBJ databases">
        <title>Genomic Encyclopedia of Type Strains, Phase IV (KMG-IV): sequencing the most valuable type-strain genomes for metagenomic binning, comparative biology and taxonomic classification.</title>
        <authorList>
            <person name="Goeker M."/>
        </authorList>
    </citation>
    <scope>NUCLEOTIDE SEQUENCE [LARGE SCALE GENOMIC DNA]</scope>
    <source>
        <strain evidence="1 2">DSM 27568</strain>
    </source>
</reference>
<accession>A0A7W6C0X7</accession>
<dbReference type="EMBL" id="JACIDY010000009">
    <property type="protein sequence ID" value="MBB3941466.1"/>
    <property type="molecule type" value="Genomic_DNA"/>
</dbReference>
<evidence type="ECO:0000313" key="1">
    <source>
        <dbReference type="EMBL" id="MBB3941466.1"/>
    </source>
</evidence>
<dbReference type="AlphaFoldDB" id="A0A7W6C0X7"/>